<keyword evidence="4" id="KW-1185">Reference proteome</keyword>
<dbReference type="EMBL" id="WTYA01000001">
    <property type="protein sequence ID" value="MXP27543.1"/>
    <property type="molecule type" value="Genomic_DNA"/>
</dbReference>
<keyword evidence="2" id="KW-0812">Transmembrane</keyword>
<accession>A0A845AE94</accession>
<keyword evidence="2" id="KW-0472">Membrane</keyword>
<evidence type="ECO:0000256" key="1">
    <source>
        <dbReference type="SAM" id="MobiDB-lite"/>
    </source>
</evidence>
<evidence type="ECO:0000256" key="2">
    <source>
        <dbReference type="SAM" id="Phobius"/>
    </source>
</evidence>
<feature type="transmembrane region" description="Helical" evidence="2">
    <location>
        <begin position="42"/>
        <end position="63"/>
    </location>
</feature>
<feature type="compositionally biased region" description="Low complexity" evidence="1">
    <location>
        <begin position="128"/>
        <end position="146"/>
    </location>
</feature>
<dbReference type="Proteomes" id="UP000439780">
    <property type="component" value="Unassembled WGS sequence"/>
</dbReference>
<feature type="compositionally biased region" description="Basic and acidic residues" evidence="1">
    <location>
        <begin position="1"/>
        <end position="14"/>
    </location>
</feature>
<protein>
    <submittedName>
        <fullName evidence="3">SPOR domain-containing protein</fullName>
    </submittedName>
</protein>
<dbReference type="OrthoDB" id="7390714at2"/>
<reference evidence="3 4" key="1">
    <citation type="submission" date="2019-12" db="EMBL/GenBank/DDBJ databases">
        <title>Genomic-based taxomic classification of the family Erythrobacteraceae.</title>
        <authorList>
            <person name="Xu L."/>
        </authorList>
    </citation>
    <scope>NUCLEOTIDE SEQUENCE [LARGE SCALE GENOMIC DNA]</scope>
    <source>
        <strain evidence="3 4">KEMB 9005-328</strain>
    </source>
</reference>
<sequence length="229" mass="23679">MGEWERGASAREQELALEDDDRLPWLESDEEDEPAAYDTGRLVGLGLIMLVVLALLVGGIWFLTHRGLSDGPPPDGSLIAAPEGPFKVRPTDPGGKIFPGTGDTSFAVGEGKTVEGRIANNSGPPSPIASLAASPKATASPTATPTVDAGLPAGTAVQVGAYSSKSDAEAGWNTLLRQTSLLSGVHYRIIEGHADIGRVYRLQAVGGDHTGAVQLCAKLSAEGIACQVK</sequence>
<organism evidence="3 4">
    <name type="scientific">Qipengyuania algicida</name>
    <dbReference type="NCBI Taxonomy" id="1836209"/>
    <lineage>
        <taxon>Bacteria</taxon>
        <taxon>Pseudomonadati</taxon>
        <taxon>Pseudomonadota</taxon>
        <taxon>Alphaproteobacteria</taxon>
        <taxon>Sphingomonadales</taxon>
        <taxon>Erythrobacteraceae</taxon>
        <taxon>Qipengyuania</taxon>
    </lineage>
</organism>
<feature type="region of interest" description="Disordered" evidence="1">
    <location>
        <begin position="115"/>
        <end position="147"/>
    </location>
</feature>
<gene>
    <name evidence="3" type="ORF">GRI58_01745</name>
</gene>
<feature type="region of interest" description="Disordered" evidence="1">
    <location>
        <begin position="1"/>
        <end position="34"/>
    </location>
</feature>
<dbReference type="AlphaFoldDB" id="A0A845AE94"/>
<dbReference type="GO" id="GO:0042834">
    <property type="term" value="F:peptidoglycan binding"/>
    <property type="evidence" value="ECO:0007669"/>
    <property type="project" value="InterPro"/>
</dbReference>
<evidence type="ECO:0000313" key="3">
    <source>
        <dbReference type="EMBL" id="MXP27543.1"/>
    </source>
</evidence>
<evidence type="ECO:0000313" key="4">
    <source>
        <dbReference type="Proteomes" id="UP000439780"/>
    </source>
</evidence>
<keyword evidence="2" id="KW-1133">Transmembrane helix</keyword>
<name>A0A845AE94_9SPHN</name>
<proteinExistence type="predicted"/>
<dbReference type="Gene3D" id="3.30.70.1070">
    <property type="entry name" value="Sporulation related repeat"/>
    <property type="match status" value="1"/>
</dbReference>
<dbReference type="InterPro" id="IPR036680">
    <property type="entry name" value="SPOR-like_sf"/>
</dbReference>
<comment type="caution">
    <text evidence="3">The sequence shown here is derived from an EMBL/GenBank/DDBJ whole genome shotgun (WGS) entry which is preliminary data.</text>
</comment>
<feature type="compositionally biased region" description="Acidic residues" evidence="1">
    <location>
        <begin position="15"/>
        <end position="34"/>
    </location>
</feature>